<proteinExistence type="predicted"/>
<keyword evidence="2" id="KW-0472">Membrane</keyword>
<feature type="region of interest" description="Disordered" evidence="1">
    <location>
        <begin position="717"/>
        <end position="737"/>
    </location>
</feature>
<dbReference type="Proteomes" id="UP001172681">
    <property type="component" value="Unassembled WGS sequence"/>
</dbReference>
<feature type="compositionally biased region" description="Polar residues" evidence="1">
    <location>
        <begin position="448"/>
        <end position="461"/>
    </location>
</feature>
<evidence type="ECO:0000256" key="2">
    <source>
        <dbReference type="SAM" id="Phobius"/>
    </source>
</evidence>
<dbReference type="PANTHER" id="PTHR37544">
    <property type="entry name" value="SPRAY-RELATED"/>
    <property type="match status" value="1"/>
</dbReference>
<feature type="transmembrane region" description="Helical" evidence="2">
    <location>
        <begin position="855"/>
        <end position="880"/>
    </location>
</feature>
<feature type="region of interest" description="Disordered" evidence="1">
    <location>
        <begin position="448"/>
        <end position="477"/>
    </location>
</feature>
<gene>
    <name evidence="3" type="ORF">H2204_014061</name>
</gene>
<evidence type="ECO:0000313" key="4">
    <source>
        <dbReference type="Proteomes" id="UP001172681"/>
    </source>
</evidence>
<feature type="transmembrane region" description="Helical" evidence="2">
    <location>
        <begin position="572"/>
        <end position="590"/>
    </location>
</feature>
<keyword evidence="4" id="KW-1185">Reference proteome</keyword>
<organism evidence="3 4">
    <name type="scientific">Knufia peltigerae</name>
    <dbReference type="NCBI Taxonomy" id="1002370"/>
    <lineage>
        <taxon>Eukaryota</taxon>
        <taxon>Fungi</taxon>
        <taxon>Dikarya</taxon>
        <taxon>Ascomycota</taxon>
        <taxon>Pezizomycotina</taxon>
        <taxon>Eurotiomycetes</taxon>
        <taxon>Chaetothyriomycetidae</taxon>
        <taxon>Chaetothyriales</taxon>
        <taxon>Trichomeriaceae</taxon>
        <taxon>Knufia</taxon>
    </lineage>
</organism>
<dbReference type="Pfam" id="PF11915">
    <property type="entry name" value="DUF3433"/>
    <property type="match status" value="2"/>
</dbReference>
<name>A0AA38XMD6_9EURO</name>
<feature type="transmembrane region" description="Helical" evidence="2">
    <location>
        <begin position="625"/>
        <end position="645"/>
    </location>
</feature>
<comment type="caution">
    <text evidence="3">The sequence shown here is derived from an EMBL/GenBank/DDBJ whole genome shotgun (WGS) entry which is preliminary data.</text>
</comment>
<dbReference type="AlphaFoldDB" id="A0AA38XMD6"/>
<sequence length="1001" mass="108385">MFQQVDGEEKGNTMVTSALLRRALSRPEPALDVDKHATNYSKLPLTSNEHHYRPLATRWQILAVILFGLLSSVAVLEVGLEKGVKYGASLNHQPSTKRHHVEDFDTLKAAAVPDGIKMPATSTYTSRPMRPPHPWSLPGTDSTPRSLIGSRKTLTFLHSNSTANSYESESTSPSVVTTTATVTVTPSIDCGITGIIATSSTTTVFQTTTITPGSSPTYNSSHSDRSSSVMLVKRGASWEDITKSMTAMAITTTAPSSADPSTVTVEETITLTGACAAAADDYIFTTTVLQTIIARDLPLEPSDMAGDDCGTSSVDSIRSSELPIPTTSELTTATVLVYCAGPPVITTRTTTKTEQTTLGMVVASIDTSATASNSGRASSISPNANATTPEIPLTESCDTLAPSPLSADVTLTTTVAAQPQYVYYVTKTEMQTILAPALVRRSTDHASISNSLSTPAGSSLPASELDSSLSTSTSTTMPVVTVKPDRQRPNEVDLGIAITPLQHFRAIYIPTLTAVTFKLLWSTVFASTRMMEPFYLLARKGGASAKMTLNADYLTSSVSPHKLRTLFRESPVVILASLAYLVFSILPALATQASTIRASSICLRPDGMQVHCGPKWELNVTYAKALQGLLSAVAFMIGVIIWLSARRPSGVFSNPSSIAAMASLLNNDAFVQDLTANHSDKQSTLASTLCERRYALSSHFTPDGSIRYGMGEVVDDSVEQQHPSPEEETTEQSSVDRKKAGGLLSRLKTLKPFILETALFLAQIALLCVLFSYYFIDANDAFNRFFLSNPLRRFILTFSASLLDARWKQLEREVRIMTPYRRLHAGSASPSNTILVTQNGTAITSIAPALWRRNLFHAFVATVATLSDLLIIFIGGVPFSSAQVLKDYYMCIQVSITILCLMVATVPAIIVWRVQNSRMKMPRGPDTLLAVWTMLCNQGNGICEETRGMEKMPARDRDRIIVQRGSRYWAGWITTQTSHSSSEVGRMYVVEKTSGSMSSHE</sequence>
<keyword evidence="2" id="KW-1133">Transmembrane helix</keyword>
<accession>A0AA38XMD6</accession>
<feature type="transmembrane region" description="Helical" evidence="2">
    <location>
        <begin position="892"/>
        <end position="914"/>
    </location>
</feature>
<dbReference type="InterPro" id="IPR021840">
    <property type="entry name" value="DUF3433"/>
</dbReference>
<dbReference type="EMBL" id="JAPDRN010000171">
    <property type="protein sequence ID" value="KAJ9616117.1"/>
    <property type="molecule type" value="Genomic_DNA"/>
</dbReference>
<protein>
    <submittedName>
        <fullName evidence="3">Uncharacterized protein</fullName>
    </submittedName>
</protein>
<dbReference type="PANTHER" id="PTHR37544:SF3">
    <property type="entry name" value="SPRAY"/>
    <property type="match status" value="1"/>
</dbReference>
<evidence type="ECO:0000313" key="3">
    <source>
        <dbReference type="EMBL" id="KAJ9616117.1"/>
    </source>
</evidence>
<feature type="region of interest" description="Disordered" evidence="1">
    <location>
        <begin position="118"/>
        <end position="144"/>
    </location>
</feature>
<reference evidence="3" key="1">
    <citation type="submission" date="2022-10" db="EMBL/GenBank/DDBJ databases">
        <title>Culturing micro-colonial fungi from biological soil crusts in the Mojave desert and describing Neophaeococcomyces mojavensis, and introducing the new genera and species Taxawa tesnikishii.</title>
        <authorList>
            <person name="Kurbessoian T."/>
            <person name="Stajich J.E."/>
        </authorList>
    </citation>
    <scope>NUCLEOTIDE SEQUENCE</scope>
    <source>
        <strain evidence="3">TK_35</strain>
    </source>
</reference>
<keyword evidence="2" id="KW-0812">Transmembrane</keyword>
<feature type="transmembrane region" description="Helical" evidence="2">
    <location>
        <begin position="753"/>
        <end position="776"/>
    </location>
</feature>
<evidence type="ECO:0000256" key="1">
    <source>
        <dbReference type="SAM" id="MobiDB-lite"/>
    </source>
</evidence>
<feature type="compositionally biased region" description="Low complexity" evidence="1">
    <location>
        <begin position="467"/>
        <end position="476"/>
    </location>
</feature>